<evidence type="ECO:0000313" key="9">
    <source>
        <dbReference type="Proteomes" id="UP000184693"/>
    </source>
</evidence>
<dbReference type="PROSITE" id="PS50850">
    <property type="entry name" value="MFS"/>
    <property type="match status" value="1"/>
</dbReference>
<dbReference type="Gene3D" id="1.20.1250.20">
    <property type="entry name" value="MFS general substrate transporter like domains"/>
    <property type="match status" value="2"/>
</dbReference>
<feature type="transmembrane region" description="Helical" evidence="6">
    <location>
        <begin position="60"/>
        <end position="82"/>
    </location>
</feature>
<keyword evidence="2" id="KW-0813">Transport</keyword>
<dbReference type="AlphaFoldDB" id="A0A1N6HF86"/>
<feature type="transmembrane region" description="Helical" evidence="6">
    <location>
        <begin position="312"/>
        <end position="331"/>
    </location>
</feature>
<protein>
    <submittedName>
        <fullName evidence="8">Sugar phosphate permease</fullName>
    </submittedName>
</protein>
<dbReference type="FunFam" id="1.20.1250.20:FF:000018">
    <property type="entry name" value="MFS transporter permease"/>
    <property type="match status" value="1"/>
</dbReference>
<feature type="transmembrane region" description="Helical" evidence="6">
    <location>
        <begin position="183"/>
        <end position="206"/>
    </location>
</feature>
<dbReference type="SUPFAM" id="SSF103473">
    <property type="entry name" value="MFS general substrate transporter"/>
    <property type="match status" value="1"/>
</dbReference>
<reference evidence="8 9" key="1">
    <citation type="submission" date="2016-11" db="EMBL/GenBank/DDBJ databases">
        <authorList>
            <person name="Jaros S."/>
            <person name="Januszkiewicz K."/>
            <person name="Wedrychowicz H."/>
        </authorList>
    </citation>
    <scope>NUCLEOTIDE SEQUENCE [LARGE SCALE GENOMIC DNA]</scope>
    <source>
        <strain evidence="8 9">GAS86</strain>
    </source>
</reference>
<evidence type="ECO:0000256" key="3">
    <source>
        <dbReference type="ARBA" id="ARBA00022692"/>
    </source>
</evidence>
<feature type="transmembrane region" description="Helical" evidence="6">
    <location>
        <begin position="282"/>
        <end position="300"/>
    </location>
</feature>
<gene>
    <name evidence="8" type="ORF">SAMN05444168_3238</name>
</gene>
<keyword evidence="3 6" id="KW-0812">Transmembrane</keyword>
<name>A0A1N6HF86_9BURK</name>
<dbReference type="CDD" id="cd17319">
    <property type="entry name" value="MFS_ExuT_GudP_like"/>
    <property type="match status" value="1"/>
</dbReference>
<evidence type="ECO:0000259" key="7">
    <source>
        <dbReference type="PROSITE" id="PS50850"/>
    </source>
</evidence>
<feature type="transmembrane region" description="Helical" evidence="6">
    <location>
        <begin position="20"/>
        <end position="40"/>
    </location>
</feature>
<evidence type="ECO:0000256" key="2">
    <source>
        <dbReference type="ARBA" id="ARBA00022448"/>
    </source>
</evidence>
<dbReference type="InterPro" id="IPR036259">
    <property type="entry name" value="MFS_trans_sf"/>
</dbReference>
<feature type="transmembrane region" description="Helical" evidence="6">
    <location>
        <begin position="94"/>
        <end position="113"/>
    </location>
</feature>
<dbReference type="EMBL" id="FSRM01000001">
    <property type="protein sequence ID" value="SIO18494.1"/>
    <property type="molecule type" value="Genomic_DNA"/>
</dbReference>
<evidence type="ECO:0000313" key="8">
    <source>
        <dbReference type="EMBL" id="SIO18494.1"/>
    </source>
</evidence>
<dbReference type="PANTHER" id="PTHR43791">
    <property type="entry name" value="PERMEASE-RELATED"/>
    <property type="match status" value="1"/>
</dbReference>
<dbReference type="GO" id="GO:0016020">
    <property type="term" value="C:membrane"/>
    <property type="evidence" value="ECO:0007669"/>
    <property type="project" value="UniProtKB-SubCell"/>
</dbReference>
<proteinExistence type="predicted"/>
<feature type="transmembrane region" description="Helical" evidence="6">
    <location>
        <begin position="403"/>
        <end position="424"/>
    </location>
</feature>
<evidence type="ECO:0000256" key="5">
    <source>
        <dbReference type="ARBA" id="ARBA00023136"/>
    </source>
</evidence>
<feature type="transmembrane region" description="Helical" evidence="6">
    <location>
        <begin position="337"/>
        <end position="356"/>
    </location>
</feature>
<organism evidence="8 9">
    <name type="scientific">Paraburkholderia phenazinium</name>
    <dbReference type="NCBI Taxonomy" id="60549"/>
    <lineage>
        <taxon>Bacteria</taxon>
        <taxon>Pseudomonadati</taxon>
        <taxon>Pseudomonadota</taxon>
        <taxon>Betaproteobacteria</taxon>
        <taxon>Burkholderiales</taxon>
        <taxon>Burkholderiaceae</taxon>
        <taxon>Paraburkholderia</taxon>
    </lineage>
</organism>
<dbReference type="Pfam" id="PF07690">
    <property type="entry name" value="MFS_1"/>
    <property type="match status" value="1"/>
</dbReference>
<dbReference type="InterPro" id="IPR020846">
    <property type="entry name" value="MFS_dom"/>
</dbReference>
<dbReference type="RefSeq" id="WP_074265157.1">
    <property type="nucleotide sequence ID" value="NZ_FSRM01000001.1"/>
</dbReference>
<feature type="transmembrane region" description="Helical" evidence="6">
    <location>
        <begin position="148"/>
        <end position="171"/>
    </location>
</feature>
<dbReference type="Proteomes" id="UP000184693">
    <property type="component" value="Unassembled WGS sequence"/>
</dbReference>
<sequence length="437" mass="47262">MSAIPSNPSADQTTALYSRLNLRLLPFLLICYLFACLDRLNIGFAKLQMQTDLNFSDAVYGVAAGIFFLGYVLFEVPSNLLLPKLGARKTISRILVLWGLTSASMLFVHNVPMFYGLRFLLGVFEAGFAPGMIFYLTYWYGEERMARAIATVMIAGPLSGVVGGPLSAWTMTTFAGAFGLAGWQWMFLVEGLPCIVLGVVAWFFLVDRPGDAKWLSAEEKRAHTASLGTPAAAHHSFAQVARDPRVYLMALGYFCVICGIYTVNFWLPTIIKADKVTDTMQIGLYSAIPYIAAVIGMYLGGRSSDRYRERRWHSAVPALVAAISLAIATLASGQLALSLIFMTIATAAMWVSYTVFWAIPSDYLKGDVAAGGIALINTIGLLGGFLSPTIIGWAKTATGSLQAGLYVMVALLALGAGLLLAIRLPSRTEVVAQRARA</sequence>
<dbReference type="GO" id="GO:0022857">
    <property type="term" value="F:transmembrane transporter activity"/>
    <property type="evidence" value="ECO:0007669"/>
    <property type="project" value="InterPro"/>
</dbReference>
<evidence type="ECO:0000256" key="6">
    <source>
        <dbReference type="SAM" id="Phobius"/>
    </source>
</evidence>
<dbReference type="OrthoDB" id="5441967at2"/>
<feature type="transmembrane region" description="Helical" evidence="6">
    <location>
        <begin position="119"/>
        <end position="141"/>
    </location>
</feature>
<feature type="transmembrane region" description="Helical" evidence="6">
    <location>
        <begin position="246"/>
        <end position="267"/>
    </location>
</feature>
<keyword evidence="5 6" id="KW-0472">Membrane</keyword>
<feature type="domain" description="Major facilitator superfamily (MFS) profile" evidence="7">
    <location>
        <begin position="24"/>
        <end position="428"/>
    </location>
</feature>
<dbReference type="InterPro" id="IPR011701">
    <property type="entry name" value="MFS"/>
</dbReference>
<dbReference type="PANTHER" id="PTHR43791:SF36">
    <property type="entry name" value="TRANSPORTER, PUTATIVE (AFU_ORTHOLOGUE AFUA_6G08340)-RELATED"/>
    <property type="match status" value="1"/>
</dbReference>
<accession>A0A1N6HF86</accession>
<evidence type="ECO:0000256" key="1">
    <source>
        <dbReference type="ARBA" id="ARBA00004141"/>
    </source>
</evidence>
<feature type="transmembrane region" description="Helical" evidence="6">
    <location>
        <begin position="368"/>
        <end position="391"/>
    </location>
</feature>
<evidence type="ECO:0000256" key="4">
    <source>
        <dbReference type="ARBA" id="ARBA00022989"/>
    </source>
</evidence>
<keyword evidence="4 6" id="KW-1133">Transmembrane helix</keyword>
<comment type="subcellular location">
    <subcellularLocation>
        <location evidence="1">Membrane</location>
        <topology evidence="1">Multi-pass membrane protein</topology>
    </subcellularLocation>
</comment>